<dbReference type="InterPro" id="IPR006638">
    <property type="entry name" value="Elp3/MiaA/NifB-like_rSAM"/>
</dbReference>
<evidence type="ECO:0000256" key="3">
    <source>
        <dbReference type="ARBA" id="ARBA00022485"/>
    </source>
</evidence>
<gene>
    <name evidence="15" type="primary">mtaB</name>
    <name evidence="15" type="ORF">ESA94_06705</name>
</gene>
<dbReference type="InterPro" id="IPR007197">
    <property type="entry name" value="rSAM"/>
</dbReference>
<feature type="domain" description="MTTase N-terminal" evidence="13">
    <location>
        <begin position="5"/>
        <end position="117"/>
    </location>
</feature>
<dbReference type="EMBL" id="SDHW01000001">
    <property type="protein sequence ID" value="RXK62682.1"/>
    <property type="molecule type" value="Genomic_DNA"/>
</dbReference>
<evidence type="ECO:0000259" key="14">
    <source>
        <dbReference type="PROSITE" id="PS51918"/>
    </source>
</evidence>
<sequence>MAAAKTVAFHTLGCKLNYSETSTLSRQMESEGFEKKEFDDLADVYVINTCSVTDNADKECRQLVRRIQRKSPESLVVITGCYAQLKPKEIAEIPGVDLVLGAAEKFNIVSHIKELAKGDSAKISSCDIEDVSGFNASYSINDRTRTFLKVQDGCDYTCSFCTIPQARGKSRSDNVANVIANAKEIATGGSKEIVLTGVNLGDFGKGADGNGSLSIYNREENFFDLIQQLDKVEGIERYRISSIEPNLLTNEIIEFVSRSKKFMPHFHIPLQSGSNTILGMMRRRYKRELYAERVALIKQLMPHCCIGVDVIVGFPGETDELFKETFDFLHSLDVSYLHVFTYSERDNTHALTLGPVVPMTTRYERNKTLRNLSYMKMQYFTEQHAGETRPVLFEGHSKNGMMEGYTDNYIKITTPFKEEWVNEIVDWKI</sequence>
<evidence type="ECO:0000256" key="6">
    <source>
        <dbReference type="ARBA" id="ARBA00022691"/>
    </source>
</evidence>
<evidence type="ECO:0000256" key="11">
    <source>
        <dbReference type="ARBA" id="ARBA00033765"/>
    </source>
</evidence>
<dbReference type="PANTHER" id="PTHR43020">
    <property type="entry name" value="CDK5 REGULATORY SUBUNIT-ASSOCIATED PROTEIN 1"/>
    <property type="match status" value="1"/>
</dbReference>
<feature type="domain" description="Radical SAM core" evidence="14">
    <location>
        <begin position="140"/>
        <end position="379"/>
    </location>
</feature>
<name>A0A4V1M856_9BACT</name>
<comment type="function">
    <text evidence="2">Catalyzes the methylthiolation of N6-(dimethylallyl)adenosine (i(6)A), leading to the formation of 2-methylthio-N6-(dimethylallyl)adenosine (ms(2)i(6)A) at position 37 in tRNAs that read codons beginning with uridine.</text>
</comment>
<evidence type="ECO:0000256" key="10">
    <source>
        <dbReference type="ARBA" id="ARBA00023014"/>
    </source>
</evidence>
<dbReference type="PROSITE" id="PS51918">
    <property type="entry name" value="RADICAL_SAM"/>
    <property type="match status" value="1"/>
</dbReference>
<evidence type="ECO:0000256" key="5">
    <source>
        <dbReference type="ARBA" id="ARBA00022679"/>
    </source>
</evidence>
<dbReference type="InterPro" id="IPR038135">
    <property type="entry name" value="Methylthiotransferase_N_sf"/>
</dbReference>
<dbReference type="GO" id="GO:0035597">
    <property type="term" value="F:tRNA-2-methylthio-N(6)-dimethylallyladenosine(37) synthase activity"/>
    <property type="evidence" value="ECO:0007669"/>
    <property type="project" value="UniProtKB-EC"/>
</dbReference>
<dbReference type="InterPro" id="IPR013848">
    <property type="entry name" value="Methylthiotransferase_N"/>
</dbReference>
<protein>
    <recommendedName>
        <fullName evidence="11">tRNA-2-methylthio-N(6)-dimethylallyladenosine synthase</fullName>
        <ecNumber evidence="11">2.8.4.3</ecNumber>
    </recommendedName>
</protein>
<evidence type="ECO:0000256" key="4">
    <source>
        <dbReference type="ARBA" id="ARBA00022490"/>
    </source>
</evidence>
<keyword evidence="4" id="KW-0963">Cytoplasm</keyword>
<proteinExistence type="predicted"/>
<dbReference type="EC" id="2.8.4.3" evidence="11"/>
<dbReference type="SFLD" id="SFLDG01061">
    <property type="entry name" value="methylthiotransferase"/>
    <property type="match status" value="1"/>
</dbReference>
<dbReference type="FunFam" id="3.40.50.12160:FF:000004">
    <property type="entry name" value="Threonylcarbamoyladenosine tRNA methylthiotransferase MtaB"/>
    <property type="match status" value="1"/>
</dbReference>
<dbReference type="GO" id="GO:0051539">
    <property type="term" value="F:4 iron, 4 sulfur cluster binding"/>
    <property type="evidence" value="ECO:0007669"/>
    <property type="project" value="UniProtKB-KW"/>
</dbReference>
<feature type="domain" description="TRAM" evidence="12">
    <location>
        <begin position="382"/>
        <end position="429"/>
    </location>
</feature>
<dbReference type="InterPro" id="IPR058240">
    <property type="entry name" value="rSAM_sf"/>
</dbReference>
<dbReference type="NCBIfam" id="TIGR01579">
    <property type="entry name" value="MiaB-like-C"/>
    <property type="match status" value="1"/>
</dbReference>
<dbReference type="InterPro" id="IPR023404">
    <property type="entry name" value="rSAM_horseshoe"/>
</dbReference>
<dbReference type="GO" id="GO:0005829">
    <property type="term" value="C:cytosol"/>
    <property type="evidence" value="ECO:0007669"/>
    <property type="project" value="TreeGrafter"/>
</dbReference>
<reference evidence="15 16" key="1">
    <citation type="submission" date="2019-01" db="EMBL/GenBank/DDBJ databases">
        <title>Lacibacter sp. strain TTM-7.</title>
        <authorList>
            <person name="Chen W.-M."/>
        </authorList>
    </citation>
    <scope>NUCLEOTIDE SEQUENCE [LARGE SCALE GENOMIC DNA]</scope>
    <source>
        <strain evidence="15 16">TTM-7</strain>
    </source>
</reference>
<evidence type="ECO:0000256" key="9">
    <source>
        <dbReference type="ARBA" id="ARBA00023004"/>
    </source>
</evidence>
<keyword evidence="8" id="KW-0479">Metal-binding</keyword>
<dbReference type="SFLD" id="SFLDS00029">
    <property type="entry name" value="Radical_SAM"/>
    <property type="match status" value="1"/>
</dbReference>
<dbReference type="InterPro" id="IPR002792">
    <property type="entry name" value="TRAM_dom"/>
</dbReference>
<accession>A0A4V1M856</accession>
<dbReference type="SFLD" id="SFLDG01082">
    <property type="entry name" value="B12-binding_domain_containing"/>
    <property type="match status" value="1"/>
</dbReference>
<evidence type="ECO:0000259" key="13">
    <source>
        <dbReference type="PROSITE" id="PS51449"/>
    </source>
</evidence>
<evidence type="ECO:0000256" key="1">
    <source>
        <dbReference type="ARBA" id="ARBA00001966"/>
    </source>
</evidence>
<dbReference type="PROSITE" id="PS51449">
    <property type="entry name" value="MTTASE_N"/>
    <property type="match status" value="1"/>
</dbReference>
<evidence type="ECO:0000256" key="8">
    <source>
        <dbReference type="ARBA" id="ARBA00022723"/>
    </source>
</evidence>
<dbReference type="InterPro" id="IPR005839">
    <property type="entry name" value="Methylthiotransferase"/>
</dbReference>
<dbReference type="PROSITE" id="PS01278">
    <property type="entry name" value="MTTASE_RADICAL"/>
    <property type="match status" value="1"/>
</dbReference>
<evidence type="ECO:0000256" key="7">
    <source>
        <dbReference type="ARBA" id="ARBA00022694"/>
    </source>
</evidence>
<dbReference type="Pfam" id="PF00919">
    <property type="entry name" value="UPF0004"/>
    <property type="match status" value="1"/>
</dbReference>
<dbReference type="OrthoDB" id="9805215at2"/>
<evidence type="ECO:0000259" key="12">
    <source>
        <dbReference type="PROSITE" id="PS50926"/>
    </source>
</evidence>
<evidence type="ECO:0000256" key="2">
    <source>
        <dbReference type="ARBA" id="ARBA00003234"/>
    </source>
</evidence>
<keyword evidence="7" id="KW-0819">tRNA processing</keyword>
<dbReference type="Pfam" id="PF01938">
    <property type="entry name" value="TRAM"/>
    <property type="match status" value="1"/>
</dbReference>
<dbReference type="GO" id="GO:0046872">
    <property type="term" value="F:metal ion binding"/>
    <property type="evidence" value="ECO:0007669"/>
    <property type="project" value="UniProtKB-KW"/>
</dbReference>
<dbReference type="RefSeq" id="WP_129130053.1">
    <property type="nucleotide sequence ID" value="NZ_SDHW01000001.1"/>
</dbReference>
<dbReference type="PANTHER" id="PTHR43020:SF2">
    <property type="entry name" value="MITOCHONDRIAL TRNA METHYLTHIOTRANSFERASE CDK5RAP1"/>
    <property type="match status" value="1"/>
</dbReference>
<dbReference type="NCBIfam" id="TIGR00089">
    <property type="entry name" value="MiaB/RimO family radical SAM methylthiotransferase"/>
    <property type="match status" value="1"/>
</dbReference>
<dbReference type="Gene3D" id="3.80.30.20">
    <property type="entry name" value="tm_1862 like domain"/>
    <property type="match status" value="1"/>
</dbReference>
<dbReference type="SMART" id="SM00729">
    <property type="entry name" value="Elp3"/>
    <property type="match status" value="1"/>
</dbReference>
<dbReference type="Pfam" id="PF04055">
    <property type="entry name" value="Radical_SAM"/>
    <property type="match status" value="1"/>
</dbReference>
<keyword evidence="5 15" id="KW-0808">Transferase</keyword>
<keyword evidence="10" id="KW-0411">Iron-sulfur</keyword>
<comment type="caution">
    <text evidence="15">The sequence shown here is derived from an EMBL/GenBank/DDBJ whole genome shotgun (WGS) entry which is preliminary data.</text>
</comment>
<keyword evidence="6" id="KW-0949">S-adenosyl-L-methionine</keyword>
<keyword evidence="3" id="KW-0004">4Fe-4S</keyword>
<keyword evidence="9" id="KW-0408">Iron</keyword>
<evidence type="ECO:0000313" key="16">
    <source>
        <dbReference type="Proteomes" id="UP000290204"/>
    </source>
</evidence>
<dbReference type="InterPro" id="IPR006467">
    <property type="entry name" value="MiaB-like_bact"/>
</dbReference>
<evidence type="ECO:0000313" key="15">
    <source>
        <dbReference type="EMBL" id="RXK62682.1"/>
    </source>
</evidence>
<keyword evidence="16" id="KW-1185">Reference proteome</keyword>
<organism evidence="15 16">
    <name type="scientific">Lacibacter luteus</name>
    <dbReference type="NCBI Taxonomy" id="2508719"/>
    <lineage>
        <taxon>Bacteria</taxon>
        <taxon>Pseudomonadati</taxon>
        <taxon>Bacteroidota</taxon>
        <taxon>Chitinophagia</taxon>
        <taxon>Chitinophagales</taxon>
        <taxon>Chitinophagaceae</taxon>
        <taxon>Lacibacter</taxon>
    </lineage>
</organism>
<dbReference type="Proteomes" id="UP000290204">
    <property type="component" value="Unassembled WGS sequence"/>
</dbReference>
<dbReference type="InterPro" id="IPR020612">
    <property type="entry name" value="Methylthiotransferase_CS"/>
</dbReference>
<dbReference type="SUPFAM" id="SSF102114">
    <property type="entry name" value="Radical SAM enzymes"/>
    <property type="match status" value="1"/>
</dbReference>
<comment type="cofactor">
    <cofactor evidence="1">
        <name>[4Fe-4S] cluster</name>
        <dbReference type="ChEBI" id="CHEBI:49883"/>
    </cofactor>
</comment>
<dbReference type="PROSITE" id="PS50926">
    <property type="entry name" value="TRAM"/>
    <property type="match status" value="1"/>
</dbReference>
<dbReference type="Gene3D" id="3.40.50.12160">
    <property type="entry name" value="Methylthiotransferase, N-terminal domain"/>
    <property type="match status" value="1"/>
</dbReference>
<dbReference type="AlphaFoldDB" id="A0A4V1M856"/>